<keyword evidence="7" id="KW-1185">Reference proteome</keyword>
<evidence type="ECO:0000256" key="4">
    <source>
        <dbReference type="ARBA" id="ARBA00023136"/>
    </source>
</evidence>
<dbReference type="Proteomes" id="UP001444071">
    <property type="component" value="Unassembled WGS sequence"/>
</dbReference>
<feature type="transmembrane region" description="Helical" evidence="5">
    <location>
        <begin position="25"/>
        <end position="47"/>
    </location>
</feature>
<organism evidence="6 7">
    <name type="scientific">Xenotaenia resolanae</name>
    <dbReference type="NCBI Taxonomy" id="208358"/>
    <lineage>
        <taxon>Eukaryota</taxon>
        <taxon>Metazoa</taxon>
        <taxon>Chordata</taxon>
        <taxon>Craniata</taxon>
        <taxon>Vertebrata</taxon>
        <taxon>Euteleostomi</taxon>
        <taxon>Actinopterygii</taxon>
        <taxon>Neopterygii</taxon>
        <taxon>Teleostei</taxon>
        <taxon>Neoteleostei</taxon>
        <taxon>Acanthomorphata</taxon>
        <taxon>Ovalentaria</taxon>
        <taxon>Atherinomorphae</taxon>
        <taxon>Cyprinodontiformes</taxon>
        <taxon>Goodeidae</taxon>
        <taxon>Xenotaenia</taxon>
    </lineage>
</organism>
<reference evidence="6 7" key="1">
    <citation type="submission" date="2021-06" db="EMBL/GenBank/DDBJ databases">
        <authorList>
            <person name="Palmer J.M."/>
        </authorList>
    </citation>
    <scope>NUCLEOTIDE SEQUENCE [LARGE SCALE GENOMIC DNA]</scope>
    <source>
        <strain evidence="6 7">XR_2019</strain>
        <tissue evidence="6">Muscle</tissue>
    </source>
</reference>
<evidence type="ECO:0000256" key="3">
    <source>
        <dbReference type="ARBA" id="ARBA00022989"/>
    </source>
</evidence>
<comment type="subcellular location">
    <subcellularLocation>
        <location evidence="1">Membrane</location>
        <topology evidence="1">Multi-pass membrane protein</topology>
    </subcellularLocation>
</comment>
<evidence type="ECO:0000256" key="2">
    <source>
        <dbReference type="ARBA" id="ARBA00022692"/>
    </source>
</evidence>
<evidence type="ECO:0000256" key="1">
    <source>
        <dbReference type="ARBA" id="ARBA00004141"/>
    </source>
</evidence>
<dbReference type="PANTHER" id="PTHR11003">
    <property type="entry name" value="POTASSIUM CHANNEL, SUBFAMILY K"/>
    <property type="match status" value="1"/>
</dbReference>
<dbReference type="SUPFAM" id="SSF81324">
    <property type="entry name" value="Voltage-gated potassium channels"/>
    <property type="match status" value="1"/>
</dbReference>
<evidence type="ECO:0000313" key="6">
    <source>
        <dbReference type="EMBL" id="MEQ2275693.1"/>
    </source>
</evidence>
<accession>A0ABV0X3A8</accession>
<evidence type="ECO:0000256" key="5">
    <source>
        <dbReference type="SAM" id="Phobius"/>
    </source>
</evidence>
<keyword evidence="3 5" id="KW-1133">Transmembrane helix</keyword>
<dbReference type="Gene3D" id="1.10.287.70">
    <property type="match status" value="1"/>
</dbReference>
<proteinExistence type="predicted"/>
<gene>
    <name evidence="6" type="ORF">XENORESO_007286</name>
</gene>
<protein>
    <submittedName>
        <fullName evidence="6">Uncharacterized protein</fullName>
    </submittedName>
</protein>
<dbReference type="InterPro" id="IPR003280">
    <property type="entry name" value="2pore_dom_K_chnl"/>
</dbReference>
<dbReference type="PANTHER" id="PTHR11003:SF346">
    <property type="entry name" value="POTASSIUM CHANNEL SUBFAMILY K MEMBER 18"/>
    <property type="match status" value="1"/>
</dbReference>
<name>A0ABV0X3A8_9TELE</name>
<keyword evidence="2 5" id="KW-0812">Transmembrane</keyword>
<dbReference type="EMBL" id="JAHRIM010082456">
    <property type="protein sequence ID" value="MEQ2275693.1"/>
    <property type="molecule type" value="Genomic_DNA"/>
</dbReference>
<keyword evidence="4 5" id="KW-0472">Membrane</keyword>
<comment type="caution">
    <text evidence="6">The sequence shown here is derived from an EMBL/GenBank/DDBJ whole genome shotgun (WGS) entry which is preliminary data.</text>
</comment>
<feature type="transmembrane region" description="Helical" evidence="5">
    <location>
        <begin position="108"/>
        <end position="129"/>
    </location>
</feature>
<sequence>MTVLEKTAVNHETKSSKCSSRFWRVFPHLMLCGSLVAYAVLGALIFMQVEGGIESSTDQEYRIFLAELVQIVQNDTSNGSRTHSITVNNVEKKMKEFKTIWFQSPSRWHFFGSMFFCCSVFTTVGKLVLKCAE</sequence>
<evidence type="ECO:0000313" key="7">
    <source>
        <dbReference type="Proteomes" id="UP001444071"/>
    </source>
</evidence>